<accession>A0A167PRY9</accession>
<evidence type="ECO:0000313" key="9">
    <source>
        <dbReference type="EMBL" id="KZN83722.1"/>
    </source>
</evidence>
<evidence type="ECO:0000256" key="3">
    <source>
        <dbReference type="ARBA" id="ARBA00022448"/>
    </source>
</evidence>
<feature type="transmembrane region" description="Helical" evidence="7">
    <location>
        <begin position="410"/>
        <end position="433"/>
    </location>
</feature>
<feature type="transmembrane region" description="Helical" evidence="7">
    <location>
        <begin position="214"/>
        <end position="235"/>
    </location>
</feature>
<evidence type="ECO:0000259" key="8">
    <source>
        <dbReference type="PROSITE" id="PS50850"/>
    </source>
</evidence>
<protein>
    <submittedName>
        <fullName evidence="9">Hexose transporter</fullName>
    </submittedName>
</protein>
<feature type="transmembrane region" description="Helical" evidence="7">
    <location>
        <begin position="480"/>
        <end position="498"/>
    </location>
</feature>
<evidence type="ECO:0000256" key="7">
    <source>
        <dbReference type="SAM" id="Phobius"/>
    </source>
</evidence>
<dbReference type="Proteomes" id="UP000076449">
    <property type="component" value="Chromosome IV"/>
</dbReference>
<comment type="subcellular location">
    <subcellularLocation>
        <location evidence="1">Membrane</location>
        <topology evidence="1">Multi-pass membrane protein</topology>
    </subcellularLocation>
</comment>
<dbReference type="FunFam" id="1.20.1250.20:FF:000078">
    <property type="entry name" value="MFS maltose transporter, putative"/>
    <property type="match status" value="1"/>
</dbReference>
<feature type="transmembrane region" description="Helical" evidence="7">
    <location>
        <begin position="150"/>
        <end position="170"/>
    </location>
</feature>
<dbReference type="AlphaFoldDB" id="A0A167PRY9"/>
<feature type="transmembrane region" description="Helical" evidence="7">
    <location>
        <begin position="92"/>
        <end position="114"/>
    </location>
</feature>
<reference evidence="9" key="1">
    <citation type="journal article" date="2014" name="Genome Announc.">
        <title>Complete sequencing and chromosome-scale genome assembly of the industrial progenitor strain P2niaD18 from the penicillin producer Penicillium chrysogenum.</title>
        <authorList>
            <person name="Specht T."/>
            <person name="Dahlmann T.A."/>
            <person name="Zadra I."/>
            <person name="Kurnsteiner H."/>
            <person name="Kuck U."/>
        </authorList>
    </citation>
    <scope>NUCLEOTIDE SEQUENCE [LARGE SCALE GENOMIC DNA]</scope>
    <source>
        <strain evidence="9">P2niaD18</strain>
    </source>
</reference>
<evidence type="ECO:0000256" key="2">
    <source>
        <dbReference type="ARBA" id="ARBA00010992"/>
    </source>
</evidence>
<dbReference type="PANTHER" id="PTHR48022">
    <property type="entry name" value="PLASTIDIC GLUCOSE TRANSPORTER 4"/>
    <property type="match status" value="1"/>
</dbReference>
<dbReference type="PROSITE" id="PS50850">
    <property type="entry name" value="MFS"/>
    <property type="match status" value="1"/>
</dbReference>
<evidence type="ECO:0000256" key="1">
    <source>
        <dbReference type="ARBA" id="ARBA00004141"/>
    </source>
</evidence>
<dbReference type="Pfam" id="PF00083">
    <property type="entry name" value="Sugar_tr"/>
    <property type="match status" value="1"/>
</dbReference>
<keyword evidence="4 7" id="KW-0812">Transmembrane</keyword>
<feature type="domain" description="Major facilitator superfamily (MFS) profile" evidence="8">
    <location>
        <begin position="48"/>
        <end position="502"/>
    </location>
</feature>
<dbReference type="PANTHER" id="PTHR48022:SF15">
    <property type="entry name" value="ALPHA-GLUCOSIDE TRANSPORTER, PUTATIVE (AFU_ORTHOLOGUE AFUA_5G00500)-RELATED"/>
    <property type="match status" value="1"/>
</dbReference>
<evidence type="ECO:0000256" key="6">
    <source>
        <dbReference type="ARBA" id="ARBA00023136"/>
    </source>
</evidence>
<name>A0A167PRY9_PENCH</name>
<dbReference type="GO" id="GO:0016020">
    <property type="term" value="C:membrane"/>
    <property type="evidence" value="ECO:0007669"/>
    <property type="project" value="UniProtKB-SubCell"/>
</dbReference>
<dbReference type="PRINTS" id="PR00171">
    <property type="entry name" value="SUGRTRNSPORT"/>
</dbReference>
<dbReference type="PROSITE" id="PS00216">
    <property type="entry name" value="SUGAR_TRANSPORT_1"/>
    <property type="match status" value="1"/>
</dbReference>
<feature type="transmembrane region" description="Helical" evidence="7">
    <location>
        <begin position="445"/>
        <end position="468"/>
    </location>
</feature>
<dbReference type="InterPro" id="IPR020846">
    <property type="entry name" value="MFS_dom"/>
</dbReference>
<dbReference type="Gene3D" id="1.20.1250.20">
    <property type="entry name" value="MFS general substrate transporter like domains"/>
    <property type="match status" value="1"/>
</dbReference>
<evidence type="ECO:0000256" key="5">
    <source>
        <dbReference type="ARBA" id="ARBA00022989"/>
    </source>
</evidence>
<evidence type="ECO:0000256" key="4">
    <source>
        <dbReference type="ARBA" id="ARBA00022692"/>
    </source>
</evidence>
<dbReference type="InterPro" id="IPR003663">
    <property type="entry name" value="Sugar/inositol_transpt"/>
</dbReference>
<keyword evidence="6 7" id="KW-0472">Membrane</keyword>
<feature type="transmembrane region" description="Helical" evidence="7">
    <location>
        <begin position="316"/>
        <end position="337"/>
    </location>
</feature>
<dbReference type="InterPro" id="IPR005829">
    <property type="entry name" value="Sugar_transporter_CS"/>
</dbReference>
<dbReference type="GO" id="GO:0005351">
    <property type="term" value="F:carbohydrate:proton symporter activity"/>
    <property type="evidence" value="ECO:0007669"/>
    <property type="project" value="TreeGrafter"/>
</dbReference>
<feature type="transmembrane region" description="Helical" evidence="7">
    <location>
        <begin position="182"/>
        <end position="202"/>
    </location>
</feature>
<dbReference type="InterPro" id="IPR050360">
    <property type="entry name" value="MFS_Sugar_Transporters"/>
</dbReference>
<organism evidence="9">
    <name type="scientific">Penicillium chrysogenum</name>
    <name type="common">Penicillium notatum</name>
    <dbReference type="NCBI Taxonomy" id="5076"/>
    <lineage>
        <taxon>Eukaryota</taxon>
        <taxon>Fungi</taxon>
        <taxon>Dikarya</taxon>
        <taxon>Ascomycota</taxon>
        <taxon>Pezizomycotina</taxon>
        <taxon>Eurotiomycetes</taxon>
        <taxon>Eurotiomycetidae</taxon>
        <taxon>Eurotiales</taxon>
        <taxon>Aspergillaceae</taxon>
        <taxon>Penicillium</taxon>
        <taxon>Penicillium chrysogenum species complex</taxon>
    </lineage>
</organism>
<dbReference type="InterPro" id="IPR005828">
    <property type="entry name" value="MFS_sugar_transport-like"/>
</dbReference>
<keyword evidence="5 7" id="KW-1133">Transmembrane helix</keyword>
<dbReference type="SUPFAM" id="SSF103473">
    <property type="entry name" value="MFS general substrate transporter"/>
    <property type="match status" value="1"/>
</dbReference>
<feature type="transmembrane region" description="Helical" evidence="7">
    <location>
        <begin position="380"/>
        <end position="398"/>
    </location>
</feature>
<dbReference type="EMBL" id="CM002801">
    <property type="protein sequence ID" value="KZN83722.1"/>
    <property type="molecule type" value="Genomic_DNA"/>
</dbReference>
<comment type="similarity">
    <text evidence="2">Belongs to the major facilitator superfamily. Sugar transporter (TC 2.A.1.1) family.</text>
</comment>
<sequence>MWVSYTTPLARIYYDVRRVQSPHPRQIAATDFSPELTTLLSTLPRNGECFARSGGSLSGGFDIVAGSQLVSLPAFRKQFGILQPSGNYLIPAYYISAWSSIAPACEIVATFIVVPSLEKFGRKPGILVATVISVAGVLLQQLATDWRTHLAGRGVNGIAIGIMFTISPLWIGETCRPELRGFFLCFFNTSIVFGQFAIVVVSKGASNIDGKWQWWLPVVAMYIFPFILVTAWFFFPESPYWLVRYGKSAQAKKELRKVYGFNDDNFYDIEIRRMEEEIRLAAQIQETAATHNYKFLGVDMSAEVECFKSKNRKRTFTAIFAASGQQMIGATFVIGYATYFLELIHVKAYFDASVVLYVVMLLSCMAAFPLTEILGRRTLIVWPQFALCFILLVIGILGCVPDQTKASWGIIVFIYLWSIIFQLSIGATGFVLASEIATMRLRGATQGLVTISNAVWGLVMQFTIPYMINPDAGNLGGRVGFIFLGTGLVAAIGGWFLYPETKGISLEKLDELYAMHVAPRHFKRVGNELGLAGELGPVGETQKGESVHIE</sequence>
<dbReference type="InterPro" id="IPR036259">
    <property type="entry name" value="MFS_trans_sf"/>
</dbReference>
<keyword evidence="3" id="KW-0813">Transport</keyword>
<feature type="transmembrane region" description="Helical" evidence="7">
    <location>
        <begin position="126"/>
        <end position="144"/>
    </location>
</feature>
<feature type="transmembrane region" description="Helical" evidence="7">
    <location>
        <begin position="349"/>
        <end position="368"/>
    </location>
</feature>
<proteinExistence type="inferred from homology"/>
<gene>
    <name evidence="9" type="ORF">EN45_108280</name>
</gene>